<dbReference type="Proteomes" id="UP001431209">
    <property type="component" value="Unassembled WGS sequence"/>
</dbReference>
<name>A0AAW2YZ58_9EUKA</name>
<dbReference type="Pfam" id="PF05160">
    <property type="entry name" value="DSS1_SEM1"/>
    <property type="match status" value="1"/>
</dbReference>
<evidence type="ECO:0000313" key="3">
    <source>
        <dbReference type="EMBL" id="KAL0482733.1"/>
    </source>
</evidence>
<organism evidence="3 4">
    <name type="scientific">Acrasis kona</name>
    <dbReference type="NCBI Taxonomy" id="1008807"/>
    <lineage>
        <taxon>Eukaryota</taxon>
        <taxon>Discoba</taxon>
        <taxon>Heterolobosea</taxon>
        <taxon>Tetramitia</taxon>
        <taxon>Eutetramitia</taxon>
        <taxon>Acrasidae</taxon>
        <taxon>Acrasis</taxon>
    </lineage>
</organism>
<gene>
    <name evidence="3" type="ORF">AKO1_014272</name>
</gene>
<comment type="similarity">
    <text evidence="1">Belongs to the DSS1/SEM1 family.</text>
</comment>
<keyword evidence="4" id="KW-1185">Reference proteome</keyword>
<dbReference type="GO" id="GO:0006406">
    <property type="term" value="P:mRNA export from nucleus"/>
    <property type="evidence" value="ECO:0007669"/>
    <property type="project" value="InterPro"/>
</dbReference>
<dbReference type="SMART" id="SM01385">
    <property type="entry name" value="DSS1_SEM1"/>
    <property type="match status" value="1"/>
</dbReference>
<sequence>MSSTPAPVANKNEEIDILEDDEFEEFEDQKWDESAVEDQREWEEDWDDEDVNDFSNQLREELKRNQAMDVGNE</sequence>
<feature type="compositionally biased region" description="Acidic residues" evidence="2">
    <location>
        <begin position="15"/>
        <end position="27"/>
    </location>
</feature>
<dbReference type="InterPro" id="IPR007834">
    <property type="entry name" value="DSS1_SEM1"/>
</dbReference>
<feature type="region of interest" description="Disordered" evidence="2">
    <location>
        <begin position="1"/>
        <end position="51"/>
    </location>
</feature>
<dbReference type="GO" id="GO:0043248">
    <property type="term" value="P:proteasome assembly"/>
    <property type="evidence" value="ECO:0007669"/>
    <property type="project" value="InterPro"/>
</dbReference>
<comment type="caution">
    <text evidence="3">The sequence shown here is derived from an EMBL/GenBank/DDBJ whole genome shotgun (WGS) entry which is preliminary data.</text>
</comment>
<feature type="compositionally biased region" description="Acidic residues" evidence="2">
    <location>
        <begin position="40"/>
        <end position="51"/>
    </location>
</feature>
<evidence type="ECO:0000313" key="4">
    <source>
        <dbReference type="Proteomes" id="UP001431209"/>
    </source>
</evidence>
<accession>A0AAW2YZ58</accession>
<dbReference type="EMBL" id="JAOPGA020000886">
    <property type="protein sequence ID" value="KAL0482733.1"/>
    <property type="molecule type" value="Genomic_DNA"/>
</dbReference>
<dbReference type="AlphaFoldDB" id="A0AAW2YZ58"/>
<protein>
    <submittedName>
        <fullName evidence="3">26S proteasome complex subunit SEM1</fullName>
    </submittedName>
</protein>
<keyword evidence="3" id="KW-0647">Proteasome</keyword>
<dbReference type="GO" id="GO:0000724">
    <property type="term" value="P:double-strand break repair via homologous recombination"/>
    <property type="evidence" value="ECO:0007669"/>
    <property type="project" value="TreeGrafter"/>
</dbReference>
<proteinExistence type="inferred from homology"/>
<evidence type="ECO:0000256" key="1">
    <source>
        <dbReference type="ARBA" id="ARBA00034491"/>
    </source>
</evidence>
<dbReference type="GO" id="GO:0008541">
    <property type="term" value="C:proteasome regulatory particle, lid subcomplex"/>
    <property type="evidence" value="ECO:0007669"/>
    <property type="project" value="InterPro"/>
</dbReference>
<evidence type="ECO:0000256" key="2">
    <source>
        <dbReference type="SAM" id="MobiDB-lite"/>
    </source>
</evidence>
<feature type="compositionally biased region" description="Basic and acidic residues" evidence="2">
    <location>
        <begin position="28"/>
        <end position="39"/>
    </location>
</feature>
<dbReference type="PANTHER" id="PTHR16771:SF0">
    <property type="entry name" value="26S PROTEASOME COMPLEX SUBUNIT SEM1"/>
    <property type="match status" value="1"/>
</dbReference>
<dbReference type="PANTHER" id="PTHR16771">
    <property type="entry name" value="26 PROTEASOME COMPLEX SUBUNIT DSS1"/>
    <property type="match status" value="1"/>
</dbReference>
<reference evidence="3 4" key="1">
    <citation type="submission" date="2024-03" db="EMBL/GenBank/DDBJ databases">
        <title>The Acrasis kona genome and developmental transcriptomes reveal deep origins of eukaryotic multicellular pathways.</title>
        <authorList>
            <person name="Sheikh S."/>
            <person name="Fu C.-J."/>
            <person name="Brown M.W."/>
            <person name="Baldauf S.L."/>
        </authorList>
    </citation>
    <scope>NUCLEOTIDE SEQUENCE [LARGE SCALE GENOMIC DNA]</scope>
    <source>
        <strain evidence="3 4">ATCC MYA-3509</strain>
    </source>
</reference>